<evidence type="ECO:0000256" key="2">
    <source>
        <dbReference type="SAM" id="MobiDB-lite"/>
    </source>
</evidence>
<feature type="coiled-coil region" evidence="1">
    <location>
        <begin position="265"/>
        <end position="292"/>
    </location>
</feature>
<dbReference type="AlphaFoldDB" id="A0A1L9PYQ8"/>
<gene>
    <name evidence="3" type="ORF">ASPVEDRAFT_87901</name>
</gene>
<feature type="compositionally biased region" description="Polar residues" evidence="2">
    <location>
        <begin position="74"/>
        <end position="86"/>
    </location>
</feature>
<keyword evidence="1" id="KW-0175">Coiled coil</keyword>
<dbReference type="GeneID" id="63733707"/>
<name>A0A1L9PYQ8_ASPVE</name>
<evidence type="ECO:0000313" key="4">
    <source>
        <dbReference type="Proteomes" id="UP000184073"/>
    </source>
</evidence>
<reference evidence="4" key="1">
    <citation type="journal article" date="2017" name="Genome Biol.">
        <title>Comparative genomics reveals high biological diversity and specific adaptations in the industrially and medically important fungal genus Aspergillus.</title>
        <authorList>
            <person name="de Vries R.P."/>
            <person name="Riley R."/>
            <person name="Wiebenga A."/>
            <person name="Aguilar-Osorio G."/>
            <person name="Amillis S."/>
            <person name="Uchima C.A."/>
            <person name="Anderluh G."/>
            <person name="Asadollahi M."/>
            <person name="Askin M."/>
            <person name="Barry K."/>
            <person name="Battaglia E."/>
            <person name="Bayram O."/>
            <person name="Benocci T."/>
            <person name="Braus-Stromeyer S.A."/>
            <person name="Caldana C."/>
            <person name="Canovas D."/>
            <person name="Cerqueira G.C."/>
            <person name="Chen F."/>
            <person name="Chen W."/>
            <person name="Choi C."/>
            <person name="Clum A."/>
            <person name="Dos Santos R.A."/>
            <person name="Damasio A.R."/>
            <person name="Diallinas G."/>
            <person name="Emri T."/>
            <person name="Fekete E."/>
            <person name="Flipphi M."/>
            <person name="Freyberg S."/>
            <person name="Gallo A."/>
            <person name="Gournas C."/>
            <person name="Habgood R."/>
            <person name="Hainaut M."/>
            <person name="Harispe M.L."/>
            <person name="Henrissat B."/>
            <person name="Hilden K.S."/>
            <person name="Hope R."/>
            <person name="Hossain A."/>
            <person name="Karabika E."/>
            <person name="Karaffa L."/>
            <person name="Karanyi Z."/>
            <person name="Krasevec N."/>
            <person name="Kuo A."/>
            <person name="Kusch H."/>
            <person name="LaButti K."/>
            <person name="Lagendijk E.L."/>
            <person name="Lapidus A."/>
            <person name="Levasseur A."/>
            <person name="Lindquist E."/>
            <person name="Lipzen A."/>
            <person name="Logrieco A.F."/>
            <person name="MacCabe A."/>
            <person name="Maekelae M.R."/>
            <person name="Malavazi I."/>
            <person name="Melin P."/>
            <person name="Meyer V."/>
            <person name="Mielnichuk N."/>
            <person name="Miskei M."/>
            <person name="Molnar A.P."/>
            <person name="Mule G."/>
            <person name="Ngan C.Y."/>
            <person name="Orejas M."/>
            <person name="Orosz E."/>
            <person name="Ouedraogo J.P."/>
            <person name="Overkamp K.M."/>
            <person name="Park H.-S."/>
            <person name="Perrone G."/>
            <person name="Piumi F."/>
            <person name="Punt P.J."/>
            <person name="Ram A.F."/>
            <person name="Ramon A."/>
            <person name="Rauscher S."/>
            <person name="Record E."/>
            <person name="Riano-Pachon D.M."/>
            <person name="Robert V."/>
            <person name="Roehrig J."/>
            <person name="Ruller R."/>
            <person name="Salamov A."/>
            <person name="Salih N.S."/>
            <person name="Samson R.A."/>
            <person name="Sandor E."/>
            <person name="Sanguinetti M."/>
            <person name="Schuetze T."/>
            <person name="Sepcic K."/>
            <person name="Shelest E."/>
            <person name="Sherlock G."/>
            <person name="Sophianopoulou V."/>
            <person name="Squina F.M."/>
            <person name="Sun H."/>
            <person name="Susca A."/>
            <person name="Todd R.B."/>
            <person name="Tsang A."/>
            <person name="Unkles S.E."/>
            <person name="van de Wiele N."/>
            <person name="van Rossen-Uffink D."/>
            <person name="Oliveira J.V."/>
            <person name="Vesth T.C."/>
            <person name="Visser J."/>
            <person name="Yu J.-H."/>
            <person name="Zhou M."/>
            <person name="Andersen M.R."/>
            <person name="Archer D.B."/>
            <person name="Baker S.E."/>
            <person name="Benoit I."/>
            <person name="Brakhage A.A."/>
            <person name="Braus G.H."/>
            <person name="Fischer R."/>
            <person name="Frisvad J.C."/>
            <person name="Goldman G.H."/>
            <person name="Houbraken J."/>
            <person name="Oakley B."/>
            <person name="Pocsi I."/>
            <person name="Scazzocchio C."/>
            <person name="Seiboth B."/>
            <person name="vanKuyk P.A."/>
            <person name="Wortman J."/>
            <person name="Dyer P.S."/>
            <person name="Grigoriev I.V."/>
        </authorList>
    </citation>
    <scope>NUCLEOTIDE SEQUENCE [LARGE SCALE GENOMIC DNA]</scope>
    <source>
        <strain evidence="4">CBS 583.65</strain>
    </source>
</reference>
<dbReference type="VEuPathDB" id="FungiDB:ASPVEDRAFT_87901"/>
<dbReference type="OrthoDB" id="4503124at2759"/>
<organism evidence="3 4">
    <name type="scientific">Aspergillus versicolor CBS 583.65</name>
    <dbReference type="NCBI Taxonomy" id="1036611"/>
    <lineage>
        <taxon>Eukaryota</taxon>
        <taxon>Fungi</taxon>
        <taxon>Dikarya</taxon>
        <taxon>Ascomycota</taxon>
        <taxon>Pezizomycotina</taxon>
        <taxon>Eurotiomycetes</taxon>
        <taxon>Eurotiomycetidae</taxon>
        <taxon>Eurotiales</taxon>
        <taxon>Aspergillaceae</taxon>
        <taxon>Aspergillus</taxon>
        <taxon>Aspergillus subgen. Nidulantes</taxon>
    </lineage>
</organism>
<feature type="region of interest" description="Disordered" evidence="2">
    <location>
        <begin position="191"/>
        <end position="260"/>
    </location>
</feature>
<keyword evidence="4" id="KW-1185">Reference proteome</keyword>
<dbReference type="RefSeq" id="XP_040672365.1">
    <property type="nucleotide sequence ID" value="XM_040818196.1"/>
</dbReference>
<dbReference type="Proteomes" id="UP000184073">
    <property type="component" value="Unassembled WGS sequence"/>
</dbReference>
<evidence type="ECO:0000256" key="1">
    <source>
        <dbReference type="SAM" id="Coils"/>
    </source>
</evidence>
<feature type="compositionally biased region" description="Low complexity" evidence="2">
    <location>
        <begin position="51"/>
        <end position="65"/>
    </location>
</feature>
<proteinExistence type="predicted"/>
<protein>
    <submittedName>
        <fullName evidence="3">Uncharacterized protein</fullName>
    </submittedName>
</protein>
<feature type="region of interest" description="Disordered" evidence="2">
    <location>
        <begin position="1"/>
        <end position="91"/>
    </location>
</feature>
<feature type="compositionally biased region" description="Pro residues" evidence="2">
    <location>
        <begin position="25"/>
        <end position="36"/>
    </location>
</feature>
<evidence type="ECO:0000313" key="3">
    <source>
        <dbReference type="EMBL" id="OJJ06603.1"/>
    </source>
</evidence>
<sequence>MAPVNFTRPPDLSGRTPIYRLSKTAPPPPTPSPSQPSPSSDPVAWQPPYTSPYTAPQPQSQPQSTPHDDKENQVAESPQQTQSSPLTKRRGRKLQENEILILVNCCLEFQSLYHGNPSRFWYCVATSLKRQIKRNFSWQSCRQIVEELVSERRERRRDVAAGKVKEQPLTELVLATDKWISFSDTLAGSPGLVSPAQSLKRPGDDGSPATDASAAKRPKQYEQSSPMPPPSSQQLSQPVAHSVPGHPIPPNAVASIPSGPTRSEFQTLKVDIQSLRMDVQSMRREMVEARQEMNTQLGLILQAIQQVKQSDPKEE</sequence>
<accession>A0A1L9PYQ8</accession>
<dbReference type="EMBL" id="KV878135">
    <property type="protein sequence ID" value="OJJ06603.1"/>
    <property type="molecule type" value="Genomic_DNA"/>
</dbReference>
<dbReference type="STRING" id="1036611.A0A1L9PYQ8"/>